<dbReference type="Pfam" id="PF18079">
    <property type="entry name" value="AglB_L1"/>
    <property type="match status" value="1"/>
</dbReference>
<organism evidence="21 22">
    <name type="scientific">Methanolobus mangrovi</name>
    <dbReference type="NCBI Taxonomy" id="3072977"/>
    <lineage>
        <taxon>Archaea</taxon>
        <taxon>Methanobacteriati</taxon>
        <taxon>Methanobacteriota</taxon>
        <taxon>Stenosarchaea group</taxon>
        <taxon>Methanomicrobia</taxon>
        <taxon>Methanosarcinales</taxon>
        <taxon>Methanosarcinaceae</taxon>
        <taxon>Methanolobus</taxon>
    </lineage>
</organism>
<dbReference type="GeneID" id="84231017"/>
<feature type="transmembrane region" description="Helical" evidence="17">
    <location>
        <begin position="259"/>
        <end position="279"/>
    </location>
</feature>
<keyword evidence="13 17" id="KW-0472">Membrane</keyword>
<comment type="subcellular location">
    <subcellularLocation>
        <location evidence="3">Cell membrane</location>
        <topology evidence="3">Multi-pass membrane protein</topology>
    </subcellularLocation>
</comment>
<keyword evidence="7" id="KW-0328">Glycosyltransferase</keyword>
<accession>A0AA51UFH5</accession>
<evidence type="ECO:0000256" key="5">
    <source>
        <dbReference type="ARBA" id="ARBA00010810"/>
    </source>
</evidence>
<evidence type="ECO:0000256" key="12">
    <source>
        <dbReference type="ARBA" id="ARBA00022989"/>
    </source>
</evidence>
<feature type="transmembrane region" description="Helical" evidence="17">
    <location>
        <begin position="212"/>
        <end position="243"/>
    </location>
</feature>
<dbReference type="InterPro" id="IPR003674">
    <property type="entry name" value="Oligo_trans_STT3"/>
</dbReference>
<comment type="cofactor">
    <cofactor evidence="2">
        <name>Mg(2+)</name>
        <dbReference type="ChEBI" id="CHEBI:18420"/>
    </cofactor>
</comment>
<dbReference type="Pfam" id="PF02516">
    <property type="entry name" value="STT3"/>
    <property type="match status" value="1"/>
</dbReference>
<feature type="transmembrane region" description="Helical" evidence="17">
    <location>
        <begin position="378"/>
        <end position="397"/>
    </location>
</feature>
<feature type="transmembrane region" description="Helical" evidence="17">
    <location>
        <begin position="409"/>
        <end position="424"/>
    </location>
</feature>
<comment type="pathway">
    <text evidence="4">Protein modification; protein glycosylation.</text>
</comment>
<feature type="transmembrane region" description="Helical" evidence="17">
    <location>
        <begin position="13"/>
        <end position="30"/>
    </location>
</feature>
<dbReference type="KEGG" id="mmav:RE476_12710"/>
<feature type="transmembrane region" description="Helical" evidence="17">
    <location>
        <begin position="144"/>
        <end position="163"/>
    </location>
</feature>
<evidence type="ECO:0000256" key="16">
    <source>
        <dbReference type="ARBA" id="ARBA00034066"/>
    </source>
</evidence>
<evidence type="ECO:0000256" key="8">
    <source>
        <dbReference type="ARBA" id="ARBA00022679"/>
    </source>
</evidence>
<comment type="catalytic activity">
    <reaction evidence="16">
        <text>an archaeal dolichyl phosphooligosaccharide + [protein]-L-asparagine = an archaeal dolichyl phosphate + a glycoprotein with the oligosaccharide chain attached by N-beta-D-glycosyl linkage to a protein L-asparagine.</text>
        <dbReference type="EC" id="2.4.99.21"/>
    </reaction>
</comment>
<evidence type="ECO:0000313" key="21">
    <source>
        <dbReference type="EMBL" id="WMW22213.1"/>
    </source>
</evidence>
<feature type="domain" description="AglB-like core" evidence="20">
    <location>
        <begin position="508"/>
        <end position="628"/>
    </location>
</feature>
<feature type="domain" description="Archaeal glycosylation protein B peripheral" evidence="19">
    <location>
        <begin position="726"/>
        <end position="815"/>
    </location>
</feature>
<feature type="transmembrane region" description="Helical" evidence="17">
    <location>
        <begin position="110"/>
        <end position="132"/>
    </location>
</feature>
<keyword evidence="10" id="KW-0479">Metal-binding</keyword>
<evidence type="ECO:0000256" key="3">
    <source>
        <dbReference type="ARBA" id="ARBA00004651"/>
    </source>
</evidence>
<evidence type="ECO:0000256" key="2">
    <source>
        <dbReference type="ARBA" id="ARBA00001946"/>
    </source>
</evidence>
<evidence type="ECO:0000256" key="6">
    <source>
        <dbReference type="ARBA" id="ARBA00012602"/>
    </source>
</evidence>
<feature type="transmembrane region" description="Helical" evidence="17">
    <location>
        <begin position="470"/>
        <end position="491"/>
    </location>
</feature>
<dbReference type="Gene3D" id="3.40.50.12610">
    <property type="match status" value="1"/>
</dbReference>
<evidence type="ECO:0000256" key="10">
    <source>
        <dbReference type="ARBA" id="ARBA00022723"/>
    </source>
</evidence>
<dbReference type="GO" id="GO:0046872">
    <property type="term" value="F:metal ion binding"/>
    <property type="evidence" value="ECO:0007669"/>
    <property type="project" value="UniProtKB-KW"/>
</dbReference>
<feature type="domain" description="Oligosaccharyl transferase STT3 N-terminal" evidence="18">
    <location>
        <begin position="38"/>
        <end position="451"/>
    </location>
</feature>
<name>A0AA51UFH5_9EURY</name>
<evidence type="ECO:0000259" key="19">
    <source>
        <dbReference type="Pfam" id="PF18079"/>
    </source>
</evidence>
<dbReference type="NCBIfam" id="TIGR04154">
    <property type="entry name" value="archaeo_STT3"/>
    <property type="match status" value="1"/>
</dbReference>
<dbReference type="Proteomes" id="UP001183006">
    <property type="component" value="Chromosome"/>
</dbReference>
<gene>
    <name evidence="21" type="ORF">RE476_12710</name>
</gene>
<dbReference type="Gene3D" id="2.60.40.3390">
    <property type="match status" value="1"/>
</dbReference>
<keyword evidence="9 17" id="KW-0812">Transmembrane</keyword>
<dbReference type="GO" id="GO:0005886">
    <property type="term" value="C:plasma membrane"/>
    <property type="evidence" value="ECO:0007669"/>
    <property type="project" value="UniProtKB-SubCell"/>
</dbReference>
<evidence type="ECO:0000313" key="22">
    <source>
        <dbReference type="Proteomes" id="UP001183006"/>
    </source>
</evidence>
<dbReference type="PANTHER" id="PTHR13872:SF1">
    <property type="entry name" value="DOLICHYL-DIPHOSPHOOLIGOSACCHARIDE--PROTEIN GLYCOSYLTRANSFERASE SUBUNIT STT3B"/>
    <property type="match status" value="1"/>
</dbReference>
<keyword evidence="11" id="KW-0460">Magnesium</keyword>
<dbReference type="AlphaFoldDB" id="A0AA51UFH5"/>
<dbReference type="InterPro" id="IPR041154">
    <property type="entry name" value="AglB_P1"/>
</dbReference>
<feature type="transmembrane region" description="Helical" evidence="17">
    <location>
        <begin position="316"/>
        <end position="333"/>
    </location>
</feature>
<feature type="transmembrane region" description="Helical" evidence="17">
    <location>
        <begin position="430"/>
        <end position="449"/>
    </location>
</feature>
<evidence type="ECO:0000256" key="11">
    <source>
        <dbReference type="ARBA" id="ARBA00022842"/>
    </source>
</evidence>
<evidence type="ECO:0000256" key="7">
    <source>
        <dbReference type="ARBA" id="ARBA00022676"/>
    </source>
</evidence>
<dbReference type="GO" id="GO:0004576">
    <property type="term" value="F:oligosaccharyl transferase activity"/>
    <property type="evidence" value="ECO:0007669"/>
    <property type="project" value="InterPro"/>
</dbReference>
<dbReference type="InterPro" id="IPR026410">
    <property type="entry name" value="OlisacTrfase_arch"/>
</dbReference>
<dbReference type="EMBL" id="CP133594">
    <property type="protein sequence ID" value="WMW22213.1"/>
    <property type="molecule type" value="Genomic_DNA"/>
</dbReference>
<feature type="transmembrane region" description="Helical" evidence="17">
    <location>
        <begin position="169"/>
        <end position="191"/>
    </location>
</feature>
<feature type="transmembrane region" description="Helical" evidence="17">
    <location>
        <begin position="286"/>
        <end position="304"/>
    </location>
</feature>
<evidence type="ECO:0000259" key="18">
    <source>
        <dbReference type="Pfam" id="PF02516"/>
    </source>
</evidence>
<keyword evidence="12 17" id="KW-1133">Transmembrane helix</keyword>
<evidence type="ECO:0000256" key="14">
    <source>
        <dbReference type="ARBA" id="ARBA00023211"/>
    </source>
</evidence>
<dbReference type="EC" id="2.4.99.21" evidence="6"/>
<sequence length="817" mass="91442">MTGENEKTKIIKFLPYCVGILISFLIALYIRTIPRAGVFISDTFVRFGGNDPWYHLRNVESILHNYPNILWFDAHTQYPNGTTQIFAPLFDMVLSTIIWIIGFGNPSQDLIYKVCAYYPAFLGAIVVIPTYFAAKWLFNRRIGLLAALLIALAPGQFLSRSIIGFNDHHIAETLLTTVVAMFMIMALKIAYKKPITFEDLKNRNFDSLKSSLPYIIMAGLALGAYSLAWYGAVFFCFILGIYITVQHIINHMHKRPTDYLAVSGVIIFGIALLMVLMVPNLSSKGLLIKGLFGGILAFPILTLISIELNKRKVEGYYYPLLIAILSIIVIILSKTFSPSTYALIASLTSYFMRTGGGLTIAEASPLLSLGGQFSLQPLWYNFGALGYISFVALAILIYKAFTQKNAPENTFLIVWTLMIIWAMLQQNRFAYYYSVNAAILSAWVGVKVLEMAGWEKLIENIKSKTFNAKNIKLMHILSAAFIVLILIYPSYSLAMQQSQGTGGPNGYWIEATQWLRYNTPDPGLDYYESYEIPAESETYQYPETAYGVMSWWDYGHWIEVIGHRIPNANPFQQGVGGRRNSIEEENLPGASTFFTTPSEEAATEVLEAIHPDPEKAGARYIVSDVEMATGKFYAMTAWTLDTADYYIQVQTDSGTMTVPGPRYYNSMEARLHIFDGNGLKQYRLVHESPIGSTQEPGYKNVYNVLYSGNLAEENTGYVKIFEYVEGASITGTAPENETVTISNTIRTNQMRTFTYTQSTTSDGTYSFTVPYSTEGPIEGETQFDTMPTGPYVISYGDVIEQVSVSELDVLNGNTIEV</sequence>
<dbReference type="InterPro" id="IPR054479">
    <property type="entry name" value="AglB-like_core"/>
</dbReference>
<keyword evidence="14" id="KW-0464">Manganese</keyword>
<evidence type="ECO:0000256" key="13">
    <source>
        <dbReference type="ARBA" id="ARBA00023136"/>
    </source>
</evidence>
<dbReference type="Pfam" id="PF22627">
    <property type="entry name" value="AglB_core-like"/>
    <property type="match status" value="1"/>
</dbReference>
<feature type="transmembrane region" description="Helical" evidence="17">
    <location>
        <begin position="85"/>
        <end position="104"/>
    </location>
</feature>
<reference evidence="21" key="1">
    <citation type="submission" date="2023-08" db="EMBL/GenBank/DDBJ databases">
        <title>Methanolobus mangrovi sp. nov. and Methanolobus sediminis sp. nov, two novel methylotrophic methanogens isolated from mangrove sediments in China.</title>
        <authorList>
            <person name="Zhou J."/>
        </authorList>
    </citation>
    <scope>NUCLEOTIDE SEQUENCE</scope>
    <source>
        <strain evidence="21">FTZ2</strain>
    </source>
</reference>
<keyword evidence="22" id="KW-1185">Reference proteome</keyword>
<evidence type="ECO:0000256" key="17">
    <source>
        <dbReference type="SAM" id="Phobius"/>
    </source>
</evidence>
<proteinExistence type="inferred from homology"/>
<dbReference type="RefSeq" id="WP_309308008.1">
    <property type="nucleotide sequence ID" value="NZ_CP133594.1"/>
</dbReference>
<dbReference type="PANTHER" id="PTHR13872">
    <property type="entry name" value="DOLICHYL-DIPHOSPHOOLIGOSACCHARIDE--PROTEIN GLYCOSYLTRANSFERASE SUBUNIT"/>
    <property type="match status" value="1"/>
</dbReference>
<protein>
    <recommendedName>
        <fullName evidence="6">dolichyl-phosphooligosaccharide-protein glycotransferase</fullName>
        <ecNumber evidence="6">2.4.99.21</ecNumber>
    </recommendedName>
    <alternativeName>
        <fullName evidence="15">Oligosaccharyl transferase</fullName>
    </alternativeName>
</protein>
<evidence type="ECO:0000259" key="20">
    <source>
        <dbReference type="Pfam" id="PF22627"/>
    </source>
</evidence>
<comment type="cofactor">
    <cofactor evidence="1">
        <name>Mn(2+)</name>
        <dbReference type="ChEBI" id="CHEBI:29035"/>
    </cofactor>
</comment>
<keyword evidence="8 21" id="KW-0808">Transferase</keyword>
<evidence type="ECO:0000256" key="9">
    <source>
        <dbReference type="ARBA" id="ARBA00022692"/>
    </source>
</evidence>
<dbReference type="InterPro" id="IPR048307">
    <property type="entry name" value="STT3_N"/>
</dbReference>
<comment type="similarity">
    <text evidence="5">Belongs to the STT3 family.</text>
</comment>
<evidence type="ECO:0000256" key="15">
    <source>
        <dbReference type="ARBA" id="ARBA00030679"/>
    </source>
</evidence>
<evidence type="ECO:0000256" key="4">
    <source>
        <dbReference type="ARBA" id="ARBA00004922"/>
    </source>
</evidence>
<evidence type="ECO:0000256" key="1">
    <source>
        <dbReference type="ARBA" id="ARBA00001936"/>
    </source>
</evidence>